<reference evidence="3 4" key="1">
    <citation type="submission" date="2018-03" db="EMBL/GenBank/DDBJ databases">
        <title>The ancient ancestry and fast evolution of plastids.</title>
        <authorList>
            <person name="Moore K.R."/>
            <person name="Magnabosco C."/>
            <person name="Momper L."/>
            <person name="Gold D.A."/>
            <person name="Bosak T."/>
            <person name="Fournier G.P."/>
        </authorList>
    </citation>
    <scope>NUCLEOTIDE SEQUENCE [LARGE SCALE GENOMIC DNA]</scope>
    <source>
        <strain evidence="3 4">CCALA 016</strain>
    </source>
</reference>
<dbReference type="InterPro" id="IPR002881">
    <property type="entry name" value="DUF58"/>
</dbReference>
<comment type="caution">
    <text evidence="3">The sequence shown here is derived from an EMBL/GenBank/DDBJ whole genome shotgun (WGS) entry which is preliminary data.</text>
</comment>
<evidence type="ECO:0000313" key="3">
    <source>
        <dbReference type="EMBL" id="PSF35425.1"/>
    </source>
</evidence>
<protein>
    <submittedName>
        <fullName evidence="3">DUF58 domain-containing protein</fullName>
    </submittedName>
</protein>
<keyword evidence="1" id="KW-0812">Transmembrane</keyword>
<evidence type="ECO:0000256" key="1">
    <source>
        <dbReference type="SAM" id="Phobius"/>
    </source>
</evidence>
<accession>A0A2T1LV80</accession>
<feature type="transmembrane region" description="Helical" evidence="1">
    <location>
        <begin position="20"/>
        <end position="37"/>
    </location>
</feature>
<keyword evidence="4" id="KW-1185">Reference proteome</keyword>
<reference evidence="3 4" key="2">
    <citation type="submission" date="2018-03" db="EMBL/GenBank/DDBJ databases">
        <authorList>
            <person name="Keele B.F."/>
        </authorList>
    </citation>
    <scope>NUCLEOTIDE SEQUENCE [LARGE SCALE GENOMIC DNA]</scope>
    <source>
        <strain evidence="3 4">CCALA 016</strain>
    </source>
</reference>
<gene>
    <name evidence="3" type="ORF">C7H19_16730</name>
</gene>
<feature type="transmembrane region" description="Helical" evidence="1">
    <location>
        <begin position="43"/>
        <end position="63"/>
    </location>
</feature>
<name>A0A2T1LV80_9CHRO</name>
<dbReference type="RefSeq" id="WP_106458065.1">
    <property type="nucleotide sequence ID" value="NZ_PXOH01000020.1"/>
</dbReference>
<evidence type="ECO:0000259" key="2">
    <source>
        <dbReference type="Pfam" id="PF01882"/>
    </source>
</evidence>
<dbReference type="EMBL" id="PXOH01000020">
    <property type="protein sequence ID" value="PSF35425.1"/>
    <property type="molecule type" value="Genomic_DNA"/>
</dbReference>
<dbReference type="Proteomes" id="UP000239001">
    <property type="component" value="Unassembled WGS sequence"/>
</dbReference>
<dbReference type="PANTHER" id="PTHR34351">
    <property type="entry name" value="SLR1927 PROTEIN-RELATED"/>
    <property type="match status" value="1"/>
</dbReference>
<sequence length="383" mass="43073">MAKIFKITTWLETRFCTPAFSGWVLLGLAICFFGAATNTMAGWLYVLSGLIGALLIIGAVLPMRSLRHLTVSRLPISPVTAGDEIIIILEIKNPTPDAKTLLQIEDQLPFVLGKPQTQAIEVIHPQSQYQWMYSIFTQRRGIYQWQNVNLKTGTPLGLFLCSRQKQVKAKAIVYPTVLPLQQCPIIDSIGQDDNIQFQSEYRALKATEGVTRNLRPYHYGDPMRMIHWRTSAKLGEFKIKELEVMTGSQDIIISLDSGSSWNKNSFEQAVITAASLYFYAQQRQMNVKLWTAGTGIITGNQNVLETLSAIETEEYATHSLPFTLPLVLLTENTTHLSSLSVSSRWIIFNDPENTLPILNRHLNGLIVNTGEDLQQQLQMFSVK</sequence>
<organism evidence="3 4">
    <name type="scientific">Aphanothece hegewaldii CCALA 016</name>
    <dbReference type="NCBI Taxonomy" id="2107694"/>
    <lineage>
        <taxon>Bacteria</taxon>
        <taxon>Bacillati</taxon>
        <taxon>Cyanobacteriota</taxon>
        <taxon>Cyanophyceae</taxon>
        <taxon>Oscillatoriophycideae</taxon>
        <taxon>Chroococcales</taxon>
        <taxon>Aphanothecaceae</taxon>
        <taxon>Aphanothece</taxon>
    </lineage>
</organism>
<evidence type="ECO:0000313" key="4">
    <source>
        <dbReference type="Proteomes" id="UP000239001"/>
    </source>
</evidence>
<keyword evidence="1" id="KW-0472">Membrane</keyword>
<dbReference type="AlphaFoldDB" id="A0A2T1LV80"/>
<dbReference type="PANTHER" id="PTHR34351:SF1">
    <property type="entry name" value="SLR1927 PROTEIN"/>
    <property type="match status" value="1"/>
</dbReference>
<dbReference type="Pfam" id="PF01882">
    <property type="entry name" value="DUF58"/>
    <property type="match status" value="1"/>
</dbReference>
<feature type="domain" description="DUF58" evidence="2">
    <location>
        <begin position="214"/>
        <end position="294"/>
    </location>
</feature>
<proteinExistence type="predicted"/>
<dbReference type="OrthoDB" id="9778037at2"/>
<keyword evidence="1" id="KW-1133">Transmembrane helix</keyword>